<protein>
    <submittedName>
        <fullName evidence="2">Uncharacterized protein</fullName>
    </submittedName>
</protein>
<reference evidence="2 3" key="1">
    <citation type="submission" date="2024-04" db="EMBL/GenBank/DDBJ databases">
        <authorList>
            <person name="Waldvogel A.-M."/>
            <person name="Schoenle A."/>
        </authorList>
    </citation>
    <scope>NUCLEOTIDE SEQUENCE [LARGE SCALE GENOMIC DNA]</scope>
</reference>
<feature type="region of interest" description="Disordered" evidence="1">
    <location>
        <begin position="66"/>
        <end position="86"/>
    </location>
</feature>
<sequence length="202" mass="22195">MKLPVPVQILGSWSLKPVFHFCLCKKLVTPSSSEVRRETGSVRASTDPCALLYTVCACARVRGPEEETDRAGSSRGRSRAHSHSRAVHPPPLLLLAVTSLHYAQDLNSRHRQHLHWIGRIQPAGKMQRIVSLSISVLLVLWGCALGGSPSVQIGGLFPRGADQEYSAFRIGMVQFGTQEFRLTPHIDNLEVANSFAVTNCCK</sequence>
<proteinExistence type="predicted"/>
<dbReference type="Gene3D" id="3.40.50.2300">
    <property type="match status" value="1"/>
</dbReference>
<keyword evidence="3" id="KW-1185">Reference proteome</keyword>
<accession>A0AAV2MJ31</accession>
<dbReference type="EMBL" id="OZ035830">
    <property type="protein sequence ID" value="CAL1613114.1"/>
    <property type="molecule type" value="Genomic_DNA"/>
</dbReference>
<gene>
    <name evidence="2" type="ORF">KC01_LOCUS39377</name>
</gene>
<dbReference type="Proteomes" id="UP001497482">
    <property type="component" value="Chromosome 8"/>
</dbReference>
<feature type="compositionally biased region" description="Basic residues" evidence="1">
    <location>
        <begin position="76"/>
        <end position="86"/>
    </location>
</feature>
<evidence type="ECO:0000313" key="3">
    <source>
        <dbReference type="Proteomes" id="UP001497482"/>
    </source>
</evidence>
<evidence type="ECO:0000256" key="1">
    <source>
        <dbReference type="SAM" id="MobiDB-lite"/>
    </source>
</evidence>
<name>A0AAV2MJ31_KNICA</name>
<evidence type="ECO:0000313" key="2">
    <source>
        <dbReference type="EMBL" id="CAL1613114.1"/>
    </source>
</evidence>
<organism evidence="2 3">
    <name type="scientific">Knipowitschia caucasica</name>
    <name type="common">Caucasian dwarf goby</name>
    <name type="synonym">Pomatoschistus caucasicus</name>
    <dbReference type="NCBI Taxonomy" id="637954"/>
    <lineage>
        <taxon>Eukaryota</taxon>
        <taxon>Metazoa</taxon>
        <taxon>Chordata</taxon>
        <taxon>Craniata</taxon>
        <taxon>Vertebrata</taxon>
        <taxon>Euteleostomi</taxon>
        <taxon>Actinopterygii</taxon>
        <taxon>Neopterygii</taxon>
        <taxon>Teleostei</taxon>
        <taxon>Neoteleostei</taxon>
        <taxon>Acanthomorphata</taxon>
        <taxon>Gobiaria</taxon>
        <taxon>Gobiiformes</taxon>
        <taxon>Gobioidei</taxon>
        <taxon>Gobiidae</taxon>
        <taxon>Gobiinae</taxon>
        <taxon>Knipowitschia</taxon>
    </lineage>
</organism>
<dbReference type="AlphaFoldDB" id="A0AAV2MJ31"/>